<dbReference type="GO" id="GO:0004571">
    <property type="term" value="F:mannosyl-oligosaccharide 1,2-alpha-mannosidase activity"/>
    <property type="evidence" value="ECO:0007669"/>
    <property type="project" value="InterPro"/>
</dbReference>
<dbReference type="GO" id="GO:0016020">
    <property type="term" value="C:membrane"/>
    <property type="evidence" value="ECO:0007669"/>
    <property type="project" value="InterPro"/>
</dbReference>
<protein>
    <recommendedName>
        <fullName evidence="7">alpha-1,2-Mannosidase</fullName>
        <ecNumber evidence="7">3.2.1.-</ecNumber>
    </recommendedName>
</protein>
<dbReference type="PANTHER" id="PTHR45679">
    <property type="entry name" value="ER DEGRADATION-ENHANCING ALPHA-MANNOSIDASE-LIKE PROTEIN 2"/>
    <property type="match status" value="1"/>
</dbReference>
<dbReference type="Pfam" id="PF01532">
    <property type="entry name" value="Glyco_hydro_47"/>
    <property type="match status" value="1"/>
</dbReference>
<dbReference type="AlphaFoldDB" id="A0A167VSU8"/>
<dbReference type="GO" id="GO:1904380">
    <property type="term" value="P:endoplasmic reticulum mannose trimming"/>
    <property type="evidence" value="ECO:0007669"/>
    <property type="project" value="InterPro"/>
</dbReference>
<evidence type="ECO:0000256" key="1">
    <source>
        <dbReference type="ARBA" id="ARBA00004240"/>
    </source>
</evidence>
<dbReference type="GO" id="GO:0036503">
    <property type="term" value="P:ERAD pathway"/>
    <property type="evidence" value="ECO:0007669"/>
    <property type="project" value="UniProtKB-ARBA"/>
</dbReference>
<keyword evidence="6" id="KW-0479">Metal-binding</keyword>
<evidence type="ECO:0000256" key="6">
    <source>
        <dbReference type="PIRSR" id="PIRSR601382-2"/>
    </source>
</evidence>
<dbReference type="OrthoDB" id="8118055at2759"/>
<comment type="caution">
    <text evidence="8">The sequence shown here is derived from an EMBL/GenBank/DDBJ whole genome shotgun (WGS) entry which is preliminary data.</text>
</comment>
<keyword evidence="6" id="KW-0106">Calcium</keyword>
<dbReference type="InterPro" id="IPR001382">
    <property type="entry name" value="Glyco_hydro_47"/>
</dbReference>
<dbReference type="GO" id="GO:0005509">
    <property type="term" value="F:calcium ion binding"/>
    <property type="evidence" value="ECO:0007669"/>
    <property type="project" value="InterPro"/>
</dbReference>
<dbReference type="EMBL" id="AZGZ01000029">
    <property type="protein sequence ID" value="KZZ87958.1"/>
    <property type="molecule type" value="Genomic_DNA"/>
</dbReference>
<keyword evidence="4" id="KW-0325">Glycoprotein</keyword>
<evidence type="ECO:0000313" key="9">
    <source>
        <dbReference type="Proteomes" id="UP000242877"/>
    </source>
</evidence>
<dbReference type="EC" id="3.2.1.-" evidence="7"/>
<proteinExistence type="inferred from homology"/>
<dbReference type="GO" id="GO:0044322">
    <property type="term" value="C:endoplasmic reticulum quality control compartment"/>
    <property type="evidence" value="ECO:0007669"/>
    <property type="project" value="GOC"/>
</dbReference>
<evidence type="ECO:0000256" key="4">
    <source>
        <dbReference type="ARBA" id="ARBA00023180"/>
    </source>
</evidence>
<feature type="active site" description="Proton donor" evidence="5">
    <location>
        <position position="450"/>
    </location>
</feature>
<evidence type="ECO:0000256" key="7">
    <source>
        <dbReference type="RuleBase" id="RU361193"/>
    </source>
</evidence>
<dbReference type="PRINTS" id="PR00747">
    <property type="entry name" value="GLYHDRLASE47"/>
</dbReference>
<evidence type="ECO:0000256" key="3">
    <source>
        <dbReference type="ARBA" id="ARBA00022824"/>
    </source>
</evidence>
<feature type="active site" description="Proton donor" evidence="5">
    <location>
        <position position="130"/>
    </location>
</feature>
<organism evidence="8 9">
    <name type="scientific">Ascosphaera apis ARSEF 7405</name>
    <dbReference type="NCBI Taxonomy" id="392613"/>
    <lineage>
        <taxon>Eukaryota</taxon>
        <taxon>Fungi</taxon>
        <taxon>Dikarya</taxon>
        <taxon>Ascomycota</taxon>
        <taxon>Pezizomycotina</taxon>
        <taxon>Eurotiomycetes</taxon>
        <taxon>Eurotiomycetidae</taxon>
        <taxon>Onygenales</taxon>
        <taxon>Ascosphaeraceae</taxon>
        <taxon>Ascosphaera</taxon>
    </lineage>
</organism>
<gene>
    <name evidence="8" type="ORF">AAP_05224</name>
</gene>
<name>A0A167VSU8_9EURO</name>
<evidence type="ECO:0000313" key="8">
    <source>
        <dbReference type="EMBL" id="KZZ87958.1"/>
    </source>
</evidence>
<feature type="active site" evidence="5">
    <location>
        <position position="323"/>
    </location>
</feature>
<evidence type="ECO:0000256" key="5">
    <source>
        <dbReference type="PIRSR" id="PIRSR601382-1"/>
    </source>
</evidence>
<dbReference type="Proteomes" id="UP000242877">
    <property type="component" value="Unassembled WGS sequence"/>
</dbReference>
<dbReference type="InterPro" id="IPR012341">
    <property type="entry name" value="6hp_glycosidase-like_sf"/>
</dbReference>
<dbReference type="Gene3D" id="1.50.10.10">
    <property type="match status" value="1"/>
</dbReference>
<comment type="subcellular location">
    <subcellularLocation>
        <location evidence="1">Endoplasmic reticulum</location>
    </subcellularLocation>
</comment>
<dbReference type="InterPro" id="IPR044674">
    <property type="entry name" value="EDEM1/2/3"/>
</dbReference>
<dbReference type="VEuPathDB" id="FungiDB:AAP_05224"/>
<accession>A0A167VSU8</accession>
<keyword evidence="9" id="KW-1185">Reference proteome</keyword>
<reference evidence="8 9" key="1">
    <citation type="journal article" date="2016" name="Genome Biol. Evol.">
        <title>Divergent and convergent evolution of fungal pathogenicity.</title>
        <authorList>
            <person name="Shang Y."/>
            <person name="Xiao G."/>
            <person name="Zheng P."/>
            <person name="Cen K."/>
            <person name="Zhan S."/>
            <person name="Wang C."/>
        </authorList>
    </citation>
    <scope>NUCLEOTIDE SEQUENCE [LARGE SCALE GENOMIC DNA]</scope>
    <source>
        <strain evidence="8 9">ARSEF 7405</strain>
    </source>
</reference>
<keyword evidence="7" id="KW-0326">Glycosidase</keyword>
<comment type="similarity">
    <text evidence="2 7">Belongs to the glycosyl hydrolase 47 family.</text>
</comment>
<keyword evidence="7 8" id="KW-0378">Hydrolase</keyword>
<sequence>MGTARVKELQREAEHLFYHGFDNYMEHAFPEDELRPLTCGPLTRGQKAGDSSFLDVLGNYSLTLVDSLSTLAILSSLEEGEEEHGQRAWRYFQKGVRDMVTLYGDGSDGPNGIGTRSKGFNIDSKVQVFETIIRGVGGLLSAHLFAVGDLPIRGYNPDLQETAYAKLWNKTGIDNQRGIQWDNGFRYDGQLLRLAVDLAYRVLPAFYTPTALPYPRVNLRHGVPFYVNSPFNAKLRRQLSQQQKANMAAGETAETCTAGAGSLVLEFGVLSRLTGDGRFEEMAKRAFWAVWSRRTDIDLVGSGIDAESGNWLNPFTGVGAGIDSFFEYAFKSHVLLSRGTPPPPDPSSAFAVYDSYFPSISEEQHSPDSFLDAYNTAISAVKRHLYRGSSYQYPHYVQGDILTGATRAFWMDSLSAYFPGLLTLSGDVEAGAEAHLLNAAVWNRFSGLPERWNIATGDAESGMAFWGGRPEFVESNYYLYRATGDPWYQHVGEMVLKDIKRRCWTECGWAGLLDVRTGELGDRMESFVLGETAKYLYLLYTPDHPLNHLDGPFVFSTEAHPLIIPDDGGANIKEAPNLQTRPDTAAGVESDLPLSTCPAPTPLPFGLSSIPSRSDYYHAASLVRLDYMASIAEIDSLHENLSDGLVTDENSDSPSNFTFFPWTLPPQLVPHNATCAPMSLRPTLDLSFPPLAGTLISAASMERVQDGILAKSLSGLRLGMIQDVPLGIEGSGETPHAYRIQVINNIPLGKDEKVYVPRRATALLNPTDPNFSQITDMEVLDLVIDLSTEWADPDVHPGINVVTRNLGKINKEFDLPNMVQTGLDQGSMKVAFSSLMNQVASLLRDESGIDEATPHDSVVRISIPAMTAAGTGAAPPPDVQDAAMRPLYASKVGRAQAVDPLSWSTIYVTDQLCDHRLPASVAKNNQVLVVKRGGCSFSQKIKNIPAFRPSPTSLQMVVVVSYTDDDQDSVLDDDIPQQPLSPHSFVPPDARQDEKTLVRPLLDEIQTVAGGVPRSNPISVVLVGGGDRTFAYFQNAIGIGVKRRYEIHSQGVPIINLFLA</sequence>
<dbReference type="SUPFAM" id="SSF48225">
    <property type="entry name" value="Seven-hairpin glycosidases"/>
    <property type="match status" value="1"/>
</dbReference>
<dbReference type="InterPro" id="IPR036026">
    <property type="entry name" value="Seven-hairpin_glycosidases"/>
</dbReference>
<dbReference type="GO" id="GO:0005975">
    <property type="term" value="P:carbohydrate metabolic process"/>
    <property type="evidence" value="ECO:0007669"/>
    <property type="project" value="InterPro"/>
</dbReference>
<feature type="active site" evidence="5">
    <location>
        <position position="471"/>
    </location>
</feature>
<dbReference type="UniPathway" id="UPA00378"/>
<evidence type="ECO:0000256" key="2">
    <source>
        <dbReference type="ARBA" id="ARBA00007658"/>
    </source>
</evidence>
<comment type="cofactor">
    <cofactor evidence="6">
        <name>Ca(2+)</name>
        <dbReference type="ChEBI" id="CHEBI:29108"/>
    </cofactor>
</comment>
<dbReference type="PANTHER" id="PTHR45679:SF5">
    <property type="entry name" value="ER DEGRADATION-ENHANCING ALPHA-MANNOSIDASE-LIKE PROTEIN 1"/>
    <property type="match status" value="1"/>
</dbReference>
<keyword evidence="3" id="KW-0256">Endoplasmic reticulum</keyword>
<feature type="binding site" evidence="6">
    <location>
        <position position="557"/>
    </location>
    <ligand>
        <name>Ca(2+)</name>
        <dbReference type="ChEBI" id="CHEBI:29108"/>
    </ligand>
</feature>